<dbReference type="Gene3D" id="4.10.240.10">
    <property type="entry name" value="Zn(2)-C6 fungal-type DNA-binding domain"/>
    <property type="match status" value="1"/>
</dbReference>
<accession>A0A2T2P4B3</accession>
<evidence type="ECO:0000259" key="3">
    <source>
        <dbReference type="PROSITE" id="PS50048"/>
    </source>
</evidence>
<dbReference type="PROSITE" id="PS00463">
    <property type="entry name" value="ZN2_CY6_FUNGAL_1"/>
    <property type="match status" value="1"/>
</dbReference>
<dbReference type="Pfam" id="PF00172">
    <property type="entry name" value="Zn_clus"/>
    <property type="match status" value="1"/>
</dbReference>
<dbReference type="CDD" id="cd00067">
    <property type="entry name" value="GAL4"/>
    <property type="match status" value="1"/>
</dbReference>
<dbReference type="SMART" id="SM00066">
    <property type="entry name" value="GAL4"/>
    <property type="match status" value="1"/>
</dbReference>
<keyword evidence="5" id="KW-1185">Reference proteome</keyword>
<dbReference type="PANTHER" id="PTHR47784">
    <property type="entry name" value="STEROL UPTAKE CONTROL PROTEIN 2"/>
    <property type="match status" value="1"/>
</dbReference>
<feature type="compositionally biased region" description="Low complexity" evidence="2">
    <location>
        <begin position="54"/>
        <end position="66"/>
    </location>
</feature>
<feature type="compositionally biased region" description="Low complexity" evidence="2">
    <location>
        <begin position="78"/>
        <end position="94"/>
    </location>
</feature>
<sequence>MPRLGSKKSRNGCQQCKARRVKCDENRPCGNCARYRVECSLLNTAGPFSSNQTSPQSQPRSHSQPSLGYANSDVSNAPNNGTPSSQSPTPSNPSLPIAHASEYNFSPVSSQWCGGDWMLDLELMHHYTAHAFLTMPGVEQAKQTWGYAVPQEAFKHSFLMHSILAFSAYHIAHISPSRASQLRLLASTHQTAAINGLNQVLPDVTTINCHALFVGASLVTINAFADAGEYTLESLIEIFQLLRGMNFILSATEPLLEKGPFSVILKPLPNPPKPPPLLSSFLVELSTPNSAPDGTSINVSESCITATDSLREALQFGIDFSPHPALRVVMLWPIKLDTAFIDELRYRQDPNVSHVFRHYCRILEFAGTEWWFLAGWRNISYHI</sequence>
<gene>
    <name evidence="4" type="ORF">BS50DRAFT_569941</name>
</gene>
<feature type="region of interest" description="Disordered" evidence="2">
    <location>
        <begin position="46"/>
        <end position="96"/>
    </location>
</feature>
<organism evidence="4 5">
    <name type="scientific">Corynespora cassiicola Philippines</name>
    <dbReference type="NCBI Taxonomy" id="1448308"/>
    <lineage>
        <taxon>Eukaryota</taxon>
        <taxon>Fungi</taxon>
        <taxon>Dikarya</taxon>
        <taxon>Ascomycota</taxon>
        <taxon>Pezizomycotina</taxon>
        <taxon>Dothideomycetes</taxon>
        <taxon>Pleosporomycetidae</taxon>
        <taxon>Pleosporales</taxon>
        <taxon>Corynesporascaceae</taxon>
        <taxon>Corynespora</taxon>
    </lineage>
</organism>
<dbReference type="SUPFAM" id="SSF57701">
    <property type="entry name" value="Zn2/Cys6 DNA-binding domain"/>
    <property type="match status" value="1"/>
</dbReference>
<name>A0A2T2P4B3_CORCC</name>
<proteinExistence type="predicted"/>
<dbReference type="InterPro" id="IPR053157">
    <property type="entry name" value="Sterol_Uptake_Regulator"/>
</dbReference>
<dbReference type="EMBL" id="KZ678130">
    <property type="protein sequence ID" value="PSN72453.1"/>
    <property type="molecule type" value="Genomic_DNA"/>
</dbReference>
<dbReference type="STRING" id="1448308.A0A2T2P4B3"/>
<protein>
    <recommendedName>
        <fullName evidence="3">Zn(2)-C6 fungal-type domain-containing protein</fullName>
    </recommendedName>
</protein>
<dbReference type="GO" id="GO:0001228">
    <property type="term" value="F:DNA-binding transcription activator activity, RNA polymerase II-specific"/>
    <property type="evidence" value="ECO:0007669"/>
    <property type="project" value="TreeGrafter"/>
</dbReference>
<evidence type="ECO:0000313" key="5">
    <source>
        <dbReference type="Proteomes" id="UP000240883"/>
    </source>
</evidence>
<evidence type="ECO:0000256" key="2">
    <source>
        <dbReference type="SAM" id="MobiDB-lite"/>
    </source>
</evidence>
<feature type="domain" description="Zn(2)-C6 fungal-type" evidence="3">
    <location>
        <begin position="12"/>
        <end position="41"/>
    </location>
</feature>
<dbReference type="AlphaFoldDB" id="A0A2T2P4B3"/>
<keyword evidence="1" id="KW-0539">Nucleus</keyword>
<dbReference type="InterPro" id="IPR001138">
    <property type="entry name" value="Zn2Cys6_DnaBD"/>
</dbReference>
<dbReference type="Proteomes" id="UP000240883">
    <property type="component" value="Unassembled WGS sequence"/>
</dbReference>
<dbReference type="GO" id="GO:0008270">
    <property type="term" value="F:zinc ion binding"/>
    <property type="evidence" value="ECO:0007669"/>
    <property type="project" value="InterPro"/>
</dbReference>
<dbReference type="PANTHER" id="PTHR47784:SF5">
    <property type="entry name" value="STEROL UPTAKE CONTROL PROTEIN 2"/>
    <property type="match status" value="1"/>
</dbReference>
<dbReference type="InterPro" id="IPR036864">
    <property type="entry name" value="Zn2-C6_fun-type_DNA-bd_sf"/>
</dbReference>
<evidence type="ECO:0000256" key="1">
    <source>
        <dbReference type="ARBA" id="ARBA00023242"/>
    </source>
</evidence>
<dbReference type="OrthoDB" id="3546279at2759"/>
<dbReference type="InterPro" id="IPR021858">
    <property type="entry name" value="Fun_TF"/>
</dbReference>
<evidence type="ECO:0000313" key="4">
    <source>
        <dbReference type="EMBL" id="PSN72453.1"/>
    </source>
</evidence>
<dbReference type="PROSITE" id="PS50048">
    <property type="entry name" value="ZN2_CY6_FUNGAL_2"/>
    <property type="match status" value="1"/>
</dbReference>
<reference evidence="4 5" key="1">
    <citation type="journal article" date="2018" name="Front. Microbiol.">
        <title>Genome-Wide Analysis of Corynespora cassiicola Leaf Fall Disease Putative Effectors.</title>
        <authorList>
            <person name="Lopez D."/>
            <person name="Ribeiro S."/>
            <person name="Label P."/>
            <person name="Fumanal B."/>
            <person name="Venisse J.S."/>
            <person name="Kohler A."/>
            <person name="de Oliveira R.R."/>
            <person name="Labutti K."/>
            <person name="Lipzen A."/>
            <person name="Lail K."/>
            <person name="Bauer D."/>
            <person name="Ohm R.A."/>
            <person name="Barry K.W."/>
            <person name="Spatafora J."/>
            <person name="Grigoriev I.V."/>
            <person name="Martin F.M."/>
            <person name="Pujade-Renaud V."/>
        </authorList>
    </citation>
    <scope>NUCLEOTIDE SEQUENCE [LARGE SCALE GENOMIC DNA]</scope>
    <source>
        <strain evidence="4 5">Philippines</strain>
    </source>
</reference>
<dbReference type="Pfam" id="PF11951">
    <property type="entry name" value="Fungal_trans_2"/>
    <property type="match status" value="1"/>
</dbReference>